<comment type="caution">
    <text evidence="1">The sequence shown here is derived from an EMBL/GenBank/DDBJ whole genome shotgun (WGS) entry which is preliminary data.</text>
</comment>
<dbReference type="RefSeq" id="WP_143815223.1">
    <property type="nucleotide sequence ID" value="NZ_FZNV01000007.1"/>
</dbReference>
<keyword evidence="2" id="KW-1185">Reference proteome</keyword>
<protein>
    <recommendedName>
        <fullName evidence="3">DUF839 domain-containing protein</fullName>
    </recommendedName>
</protein>
<dbReference type="PROSITE" id="PS50231">
    <property type="entry name" value="RICIN_B_LECTIN"/>
    <property type="match status" value="1"/>
</dbReference>
<evidence type="ECO:0008006" key="3">
    <source>
        <dbReference type="Google" id="ProtNLM"/>
    </source>
</evidence>
<evidence type="ECO:0000313" key="1">
    <source>
        <dbReference type="EMBL" id="SNR73626.1"/>
    </source>
</evidence>
<organism evidence="1 2">
    <name type="scientific">Maribacter sedimenticola</name>
    <dbReference type="NCBI Taxonomy" id="228956"/>
    <lineage>
        <taxon>Bacteria</taxon>
        <taxon>Pseudomonadati</taxon>
        <taxon>Bacteroidota</taxon>
        <taxon>Flavobacteriia</taxon>
        <taxon>Flavobacteriales</taxon>
        <taxon>Flavobacteriaceae</taxon>
        <taxon>Maribacter</taxon>
    </lineage>
</organism>
<reference evidence="1 2" key="1">
    <citation type="submission" date="2017-06" db="EMBL/GenBank/DDBJ databases">
        <authorList>
            <person name="Varghese N."/>
            <person name="Submissions S."/>
        </authorList>
    </citation>
    <scope>NUCLEOTIDE SEQUENCE [LARGE SCALE GENOMIC DNA]</scope>
    <source>
        <strain evidence="1 2">DSM 19840</strain>
    </source>
</reference>
<dbReference type="Pfam" id="PF05787">
    <property type="entry name" value="PhoX"/>
    <property type="match status" value="1"/>
</dbReference>
<dbReference type="PANTHER" id="PTHR35399">
    <property type="entry name" value="SLR8030 PROTEIN"/>
    <property type="match status" value="1"/>
</dbReference>
<dbReference type="InterPro" id="IPR008557">
    <property type="entry name" value="PhoX"/>
</dbReference>
<feature type="non-terminal residue" evidence="1">
    <location>
        <position position="620"/>
    </location>
</feature>
<dbReference type="PANTHER" id="PTHR35399:SF2">
    <property type="entry name" value="DUF839 DOMAIN-CONTAINING PROTEIN"/>
    <property type="match status" value="1"/>
</dbReference>
<dbReference type="EMBL" id="FZNV01000007">
    <property type="protein sequence ID" value="SNR73626.1"/>
    <property type="molecule type" value="Genomic_DNA"/>
</dbReference>
<evidence type="ECO:0000313" key="2">
    <source>
        <dbReference type="Proteomes" id="UP000198337"/>
    </source>
</evidence>
<name>A0ABY1SLS9_9FLAO</name>
<proteinExistence type="predicted"/>
<dbReference type="SUPFAM" id="SSF63829">
    <property type="entry name" value="Calcium-dependent phosphotriesterase"/>
    <property type="match status" value="1"/>
</dbReference>
<accession>A0ABY1SLS9</accession>
<sequence>MKNYFILLVLIAFNGKAQNIGDFISVNPAPQNTDFIIPATHTFQTIITEGDALTEGGTLPRNTDFTGYVPVNGSSDNGYLSINAETNPGGVSILDINYNPTSKLWATTLSARVDFSSFVRTIYNCSGTVTPWNTIVSCEEHTSQERLDNYPNRDENNDGYDDLGWAVEIDPVTKTVIDKLWALGNFKHENLVIHNNQRTAYQGADAAVGYLYKFVADAPQDLSSGKLYVYKGSKNGPGDWIQINNTTKEERNTTVAQSTAVGATVFNGIEDVEIGPDGYIYFAVKNEDQVYRFQDSDPINGTTVVNMETFVGNMTYNITHASGTSSVNWGYGNDNLAFDNDGNLWVLQDGDDNYIWVVKNGHTQANPQVEIFGIVPLGAEPTGITFSPDNRFLFMSVMHPSSSNNISTQTDAAGNEISFDKSTSLVIALNENLGSTTEYTWYLDADADGYAVPPTVVSTNSPGSGYTQTVLPLTDCDDTDPNVFEVSTWYLDADGDNYAVVPTVESCTSPGTGYTQNVLPLTDCDDSDPNVFEVVTWYLDADGDNYAVAPTVESCNSPGTGYTQTILPLTDCDDSDPNVFEVSTWYLDADGDNYAVAPTVESCNSPGTGYTQTVLPLTDC</sequence>
<gene>
    <name evidence="1" type="ORF">SAMN04488009_3510</name>
</gene>
<dbReference type="Proteomes" id="UP000198337">
    <property type="component" value="Unassembled WGS sequence"/>
</dbReference>